<keyword evidence="3" id="KW-1185">Reference proteome</keyword>
<protein>
    <submittedName>
        <fullName evidence="2">Zinc-dependent metalloprotease</fullName>
    </submittedName>
</protein>
<keyword evidence="2" id="KW-0645">Protease</keyword>
<dbReference type="SUPFAM" id="SSF55486">
    <property type="entry name" value="Metalloproteases ('zincins'), catalytic domain"/>
    <property type="match status" value="1"/>
</dbReference>
<evidence type="ECO:0000256" key="1">
    <source>
        <dbReference type="SAM" id="MobiDB-lite"/>
    </source>
</evidence>
<feature type="region of interest" description="Disordered" evidence="1">
    <location>
        <begin position="456"/>
        <end position="499"/>
    </location>
</feature>
<reference evidence="3" key="1">
    <citation type="journal article" date="2019" name="Int. J. Syst. Evol. Microbiol.">
        <title>The Global Catalogue of Microorganisms (GCM) 10K type strain sequencing project: providing services to taxonomists for standard genome sequencing and annotation.</title>
        <authorList>
            <consortium name="The Broad Institute Genomics Platform"/>
            <consortium name="The Broad Institute Genome Sequencing Center for Infectious Disease"/>
            <person name="Wu L."/>
            <person name="Ma J."/>
        </authorList>
    </citation>
    <scope>NUCLEOTIDE SEQUENCE [LARGE SCALE GENOMIC DNA]</scope>
    <source>
        <strain evidence="3">JCM 3369</strain>
    </source>
</reference>
<dbReference type="GO" id="GO:0008237">
    <property type="term" value="F:metallopeptidase activity"/>
    <property type="evidence" value="ECO:0007669"/>
    <property type="project" value="UniProtKB-KW"/>
</dbReference>
<dbReference type="PANTHER" id="PTHR39420">
    <property type="match status" value="1"/>
</dbReference>
<dbReference type="Proteomes" id="UP001595955">
    <property type="component" value="Unassembled WGS sequence"/>
</dbReference>
<keyword evidence="2" id="KW-0378">Hydrolase</keyword>
<feature type="compositionally biased region" description="Acidic residues" evidence="1">
    <location>
        <begin position="467"/>
        <end position="478"/>
    </location>
</feature>
<name>A0ABV9D7E1_9MICO</name>
<accession>A0ABV9D7E1</accession>
<comment type="caution">
    <text evidence="2">The sequence shown here is derived from an EMBL/GenBank/DDBJ whole genome shotgun (WGS) entry which is preliminary data.</text>
</comment>
<dbReference type="NCBIfam" id="TIGR03624">
    <property type="entry name" value="putative hydrolase"/>
    <property type="match status" value="1"/>
</dbReference>
<proteinExistence type="predicted"/>
<evidence type="ECO:0000313" key="2">
    <source>
        <dbReference type="EMBL" id="MFC4554238.1"/>
    </source>
</evidence>
<dbReference type="PANTHER" id="PTHR39420:SF2">
    <property type="entry name" value="HYDROLASE"/>
    <property type="match status" value="1"/>
</dbReference>
<sequence>MSEVPGRHGDANEGWEALLRSMMGPEAAEEAMRAMRESGLDPDAMARAAGLPQDPAQLAMMLAQMQQVLAAGGDAPVNWSLAHDVAHQVVRAAGDPTVSAAQSAEVTSALQVADLWLDAATELGPSGGFKRAWSRTDWVEQTLPTWKRLAEPVASSVVAALESTLTDRAGELELSELGQPFGVEMGSAGGVIRQLGGAVFGMQVGQAVGTLAGEAFGASDTGLPLVEGPDCALVPANVAAFSEGLDAPPEEVRLFLAVREVAHARLFAHVPWLRSHLLGTVEAYAREITIDTEAMEEAVRSIDPSDPESLREALSGGVFALEQSPAQKAALVRLETALALVEGWVEEVSAQAVAAHLPHAVPLREMVRRRRAAGGPAEQTFATLVGLELRPRRLREAATLWESLGRQRGPEARDALWSHPDLMPSAEELDDPQGFVSGRDAAAVADEEVDAALASLLDDAGIGGTDGSDETDETDETDGGNVTPDEPDGGNANPDDARG</sequence>
<organism evidence="2 3">
    <name type="scientific">Georgenia faecalis</name>
    <dbReference type="NCBI Taxonomy" id="2483799"/>
    <lineage>
        <taxon>Bacteria</taxon>
        <taxon>Bacillati</taxon>
        <taxon>Actinomycetota</taxon>
        <taxon>Actinomycetes</taxon>
        <taxon>Micrococcales</taxon>
        <taxon>Bogoriellaceae</taxon>
        <taxon>Georgenia</taxon>
    </lineage>
</organism>
<keyword evidence="2" id="KW-0482">Metalloprotease</keyword>
<gene>
    <name evidence="2" type="ORF">ACFO3F_03170</name>
</gene>
<evidence type="ECO:0000313" key="3">
    <source>
        <dbReference type="Proteomes" id="UP001595955"/>
    </source>
</evidence>
<dbReference type="InterPro" id="IPR042271">
    <property type="entry name" value="Zinicin_2_N"/>
</dbReference>
<dbReference type="EMBL" id="JBHSGF010000002">
    <property type="protein sequence ID" value="MFC4554238.1"/>
    <property type="molecule type" value="Genomic_DNA"/>
</dbReference>
<dbReference type="Pfam" id="PF10103">
    <property type="entry name" value="Zincin_2"/>
    <property type="match status" value="1"/>
</dbReference>
<dbReference type="Gene3D" id="1.20.150.30">
    <property type="entry name" value="Zincin-like metallopeptidase, N-terminal domain"/>
    <property type="match status" value="1"/>
</dbReference>
<dbReference type="InterPro" id="IPR018766">
    <property type="entry name" value="Zinicin_2"/>
</dbReference>
<dbReference type="RefSeq" id="WP_122824774.1">
    <property type="nucleotide sequence ID" value="NZ_CP033325.1"/>
</dbReference>